<name>A0A0G3H5L1_9CORY</name>
<evidence type="ECO:0000313" key="2">
    <source>
        <dbReference type="Proteomes" id="UP000035199"/>
    </source>
</evidence>
<dbReference type="AlphaFoldDB" id="A0A0G3H5L1"/>
<organism evidence="1 2">
    <name type="scientific">Corynebacterium mustelae</name>
    <dbReference type="NCBI Taxonomy" id="571915"/>
    <lineage>
        <taxon>Bacteria</taxon>
        <taxon>Bacillati</taxon>
        <taxon>Actinomycetota</taxon>
        <taxon>Actinomycetes</taxon>
        <taxon>Mycobacteriales</taxon>
        <taxon>Corynebacteriaceae</taxon>
        <taxon>Corynebacterium</taxon>
    </lineage>
</organism>
<gene>
    <name evidence="1" type="ORF">CMUST_10655</name>
</gene>
<dbReference type="OrthoDB" id="218750at2"/>
<evidence type="ECO:0000313" key="1">
    <source>
        <dbReference type="EMBL" id="AKK06447.1"/>
    </source>
</evidence>
<dbReference type="EMBL" id="CP011542">
    <property type="protein sequence ID" value="AKK06447.1"/>
    <property type="molecule type" value="Genomic_DNA"/>
</dbReference>
<dbReference type="PATRIC" id="fig|571915.4.peg.2267"/>
<reference evidence="1 2" key="1">
    <citation type="journal article" date="2015" name="Genome Announc.">
        <title>Complete Genome Sequence of the Type Strain Corynebacterium mustelae DSM 45274, Isolated from Various Tissues of a Male Ferret with Lethal Sepsis.</title>
        <authorList>
            <person name="Ruckert C."/>
            <person name="Eimer J."/>
            <person name="Winkler A."/>
            <person name="Tauch A."/>
        </authorList>
    </citation>
    <scope>NUCLEOTIDE SEQUENCE [LARGE SCALE GENOMIC DNA]</scope>
    <source>
        <strain evidence="1 2">DSM 45274</strain>
    </source>
</reference>
<keyword evidence="2" id="KW-1185">Reference proteome</keyword>
<proteinExistence type="predicted"/>
<reference evidence="2" key="2">
    <citation type="submission" date="2015-05" db="EMBL/GenBank/DDBJ databases">
        <title>Complete genome sequence of Corynebacterium mustelae DSM 45274, isolated from various tissues of a male ferret with lethal sepsis.</title>
        <authorList>
            <person name="Ruckert C."/>
            <person name="Albersmeier A."/>
            <person name="Winkler A."/>
            <person name="Tauch A."/>
        </authorList>
    </citation>
    <scope>NUCLEOTIDE SEQUENCE [LARGE SCALE GENOMIC DNA]</scope>
    <source>
        <strain evidence="2">DSM 45274</strain>
    </source>
</reference>
<dbReference type="STRING" id="571915.CMUST_10655"/>
<protein>
    <submittedName>
        <fullName evidence="1">Uncharacterized protein</fullName>
    </submittedName>
</protein>
<dbReference type="KEGG" id="cmv:CMUST_10655"/>
<dbReference type="Proteomes" id="UP000035199">
    <property type="component" value="Chromosome"/>
</dbReference>
<accession>A0A0G3H5L1</accession>
<sequence length="505" mass="57277">MSFVQLVLTDDHTLNFATIDDYVTTLIDLGQWGLLTQNAAEFAGWLQHVFDMSIYSWEFLARPNPALIDALLTVSFPTDLQLRVYTARVNPDYLDALTLSGVSWEHNAEWEEENPSSLDVLNLDAWAKYGTRDLAALLAQTHHSFAALKSIPLRWAEWSQDEPGAVVEKLLRFAHTRAFLSRALDECAALRVDYAGSRPAWQVYRRIRAPLDRSELYALNEGAMATMFSFDTAEEFAQRLRCGTVVEYTWPDYESYAETQHDFASCPLFPAHDPWLWEEVTRRGGHDERTVLREILNERGIDSFDLSTVPEKFRLSRMSFLHPVTDDTAASPLGSVGGHHVGLVFYWEGPYFEEFVFLGPLGTITWEEQPPVVLRRPSDDGLWVQDGQLYDAATATEIETALTHTGTPHPLYWMTRESLHFLQIRNKQASLRMRGCTNEQAQQLIDDPTRILAFAGHDEVLASAIAGILANLLHDADGAIHLPDLLQPPKFLTHLYATYQELQQP</sequence>
<dbReference type="RefSeq" id="WP_047262473.1">
    <property type="nucleotide sequence ID" value="NZ_CP011542.1"/>
</dbReference>